<keyword evidence="2" id="KW-1185">Reference proteome</keyword>
<reference evidence="2" key="1">
    <citation type="submission" date="2016-06" db="EMBL/GenBank/DDBJ databases">
        <title>Parallel loss of symbiosis genes in relatives of nitrogen-fixing non-legume Parasponia.</title>
        <authorList>
            <person name="Van Velzen R."/>
            <person name="Holmer R."/>
            <person name="Bu F."/>
            <person name="Rutten L."/>
            <person name="Van Zeijl A."/>
            <person name="Liu W."/>
            <person name="Santuari L."/>
            <person name="Cao Q."/>
            <person name="Sharma T."/>
            <person name="Shen D."/>
            <person name="Roswanjaya Y."/>
            <person name="Wardhani T."/>
            <person name="Kalhor M.S."/>
            <person name="Jansen J."/>
            <person name="Van den Hoogen J."/>
            <person name="Gungor B."/>
            <person name="Hartog M."/>
            <person name="Hontelez J."/>
            <person name="Verver J."/>
            <person name="Yang W.-C."/>
            <person name="Schijlen E."/>
            <person name="Repin R."/>
            <person name="Schilthuizen M."/>
            <person name="Schranz E."/>
            <person name="Heidstra R."/>
            <person name="Miyata K."/>
            <person name="Fedorova E."/>
            <person name="Kohlen W."/>
            <person name="Bisseling T."/>
            <person name="Smit S."/>
            <person name="Geurts R."/>
        </authorList>
    </citation>
    <scope>NUCLEOTIDE SEQUENCE [LARGE SCALE GENOMIC DNA]</scope>
    <source>
        <strain evidence="2">cv. RG33-2</strain>
    </source>
</reference>
<proteinExistence type="predicted"/>
<dbReference type="Proteomes" id="UP000237000">
    <property type="component" value="Unassembled WGS sequence"/>
</dbReference>
<dbReference type="AlphaFoldDB" id="A0A2P5A9K9"/>
<organism evidence="1 2">
    <name type="scientific">Trema orientale</name>
    <name type="common">Charcoal tree</name>
    <name type="synonym">Celtis orientalis</name>
    <dbReference type="NCBI Taxonomy" id="63057"/>
    <lineage>
        <taxon>Eukaryota</taxon>
        <taxon>Viridiplantae</taxon>
        <taxon>Streptophyta</taxon>
        <taxon>Embryophyta</taxon>
        <taxon>Tracheophyta</taxon>
        <taxon>Spermatophyta</taxon>
        <taxon>Magnoliopsida</taxon>
        <taxon>eudicotyledons</taxon>
        <taxon>Gunneridae</taxon>
        <taxon>Pentapetalae</taxon>
        <taxon>rosids</taxon>
        <taxon>fabids</taxon>
        <taxon>Rosales</taxon>
        <taxon>Cannabaceae</taxon>
        <taxon>Trema</taxon>
    </lineage>
</organism>
<comment type="caution">
    <text evidence="1">The sequence shown here is derived from an EMBL/GenBank/DDBJ whole genome shotgun (WGS) entry which is preliminary data.</text>
</comment>
<gene>
    <name evidence="1" type="ORF">TorRG33x02_355260</name>
</gene>
<dbReference type="EMBL" id="JXTC01001037">
    <property type="protein sequence ID" value="PON33225.1"/>
    <property type="molecule type" value="Genomic_DNA"/>
</dbReference>
<evidence type="ECO:0000313" key="2">
    <source>
        <dbReference type="Proteomes" id="UP000237000"/>
    </source>
</evidence>
<accession>A0A2P5A9K9</accession>
<name>A0A2P5A9K9_TREOI</name>
<dbReference type="InParanoid" id="A0A2P5A9K9"/>
<protein>
    <submittedName>
        <fullName evidence="1">Uncharacterized protein</fullName>
    </submittedName>
</protein>
<evidence type="ECO:0000313" key="1">
    <source>
        <dbReference type="EMBL" id="PON33225.1"/>
    </source>
</evidence>
<sequence length="78" mass="9266">MVQDIAISPLTNRLLPFLRSDKDFKAAITPWYKMLPFLLQQTGGFDHIEEMHLAINRKPQELEWKRMSMAEVPQIRKR</sequence>